<evidence type="ECO:0000256" key="1">
    <source>
        <dbReference type="ARBA" id="ARBA00004604"/>
    </source>
</evidence>
<dbReference type="Pfam" id="PF06870">
    <property type="entry name" value="RNA_pol_I_A49"/>
    <property type="match status" value="1"/>
</dbReference>
<organism evidence="6 7">
    <name type="scientific">Dekkera bruxellensis</name>
    <name type="common">Brettanomyces custersii</name>
    <dbReference type="NCBI Taxonomy" id="5007"/>
    <lineage>
        <taxon>Eukaryota</taxon>
        <taxon>Fungi</taxon>
        <taxon>Dikarya</taxon>
        <taxon>Ascomycota</taxon>
        <taxon>Saccharomycotina</taxon>
        <taxon>Pichiomycetes</taxon>
        <taxon>Pichiales</taxon>
        <taxon>Pichiaceae</taxon>
        <taxon>Brettanomyces</taxon>
    </lineage>
</organism>
<gene>
    <name evidence="6" type="ORF">BRETT_002872</name>
</gene>
<keyword evidence="5" id="KW-0539">Nucleus</keyword>
<sequence length="425" mass="48746">MAEDKSKAVSLKIPVSVLSDKEENTILTSFMNGVEVPKSTQFHLYQHKKRKLNDVVLHGENENLIYDGSLKSGQHSKNGYPKYCIGIYDPESRSLKLVKTKLIPTKIKSKKLLNVKDNYEDMTDVSKLEQRSRLGEEFGTRRAKAALSSYKKNRVDASKLQENELDIASDIQKSTSNIPDKVKLTKTVEAENRLIPKYNEKAASVDEVYPVEGVISEREQGMIQVDVFLQQIKENTAAKTLLELMPYYTETSVYLLDKLEKQDADSSDSKLRLKIMYYISTLMGVYFNRRSRFMDKLLENFQNQPSTFIVDSCLKRFTDYNGIRKHFYMDPMNEDKILTYILTLMLRLDNYTLPITPLAQELSINPSRLVSLLRSLGCHTKNATIAQKEAWNVPKNAVYKVAVLTVPLKLPPMIRRGRKAQNNNH</sequence>
<dbReference type="OrthoDB" id="532500at2759"/>
<dbReference type="EMBL" id="CP063137">
    <property type="protein sequence ID" value="QOU22689.1"/>
    <property type="molecule type" value="Genomic_DNA"/>
</dbReference>
<dbReference type="Proteomes" id="UP000663131">
    <property type="component" value="Chromosome 9"/>
</dbReference>
<dbReference type="GeneID" id="64574796"/>
<reference evidence="6" key="1">
    <citation type="submission" date="2020-10" db="EMBL/GenBank/DDBJ databases">
        <authorList>
            <person name="Palmer J.M."/>
        </authorList>
    </citation>
    <scope>NUCLEOTIDE SEQUENCE</scope>
    <source>
        <strain evidence="6">UCD 2041</strain>
    </source>
</reference>
<dbReference type="GO" id="GO:0005730">
    <property type="term" value="C:nucleolus"/>
    <property type="evidence" value="ECO:0007669"/>
    <property type="project" value="UniProtKB-SubCell"/>
</dbReference>
<evidence type="ECO:0000256" key="4">
    <source>
        <dbReference type="ARBA" id="ARBA00023163"/>
    </source>
</evidence>
<dbReference type="GO" id="GO:0006351">
    <property type="term" value="P:DNA-templated transcription"/>
    <property type="evidence" value="ECO:0007669"/>
    <property type="project" value="InterPro"/>
</dbReference>
<comment type="similarity">
    <text evidence="2">Belongs to the eukaryotic RPA49/POLR1E RNA polymerase subunit family.</text>
</comment>
<keyword evidence="4" id="KW-0804">Transcription</keyword>
<proteinExistence type="inferred from homology"/>
<dbReference type="GO" id="GO:0003677">
    <property type="term" value="F:DNA binding"/>
    <property type="evidence" value="ECO:0007669"/>
    <property type="project" value="InterPro"/>
</dbReference>
<evidence type="ECO:0000256" key="5">
    <source>
        <dbReference type="ARBA" id="ARBA00023242"/>
    </source>
</evidence>
<keyword evidence="3" id="KW-0240">DNA-directed RNA polymerase</keyword>
<dbReference type="PANTHER" id="PTHR14440">
    <property type="entry name" value="DNA-DIRECTED RNA POLYMERASE I SUBUNIT RPA49"/>
    <property type="match status" value="1"/>
</dbReference>
<reference evidence="6" key="2">
    <citation type="journal article" name="BMC Genomics">
        <title>New genome assemblies reveal patterns of domestication and adaptation across Brettanomyces (Dekkera) species.</title>
        <authorList>
            <person name="Roach M.J."/>
            <person name="Borneman A.R."/>
        </authorList>
    </citation>
    <scope>NUCLEOTIDE SEQUENCE</scope>
    <source>
        <strain evidence="6">UCD 2041</strain>
    </source>
</reference>
<evidence type="ECO:0000313" key="6">
    <source>
        <dbReference type="EMBL" id="QOU22689.1"/>
    </source>
</evidence>
<name>A0A871R9Y7_DEKBR</name>
<comment type="subcellular location">
    <subcellularLocation>
        <location evidence="1">Nucleus</location>
        <location evidence="1">Nucleolus</location>
    </subcellularLocation>
</comment>
<dbReference type="GO" id="GO:0000428">
    <property type="term" value="C:DNA-directed RNA polymerase complex"/>
    <property type="evidence" value="ECO:0007669"/>
    <property type="project" value="UniProtKB-KW"/>
</dbReference>
<evidence type="ECO:0000256" key="3">
    <source>
        <dbReference type="ARBA" id="ARBA00022478"/>
    </source>
</evidence>
<protein>
    <recommendedName>
        <fullName evidence="8">DNA-directed RNA polymerase I subunit RPA49</fullName>
    </recommendedName>
</protein>
<dbReference type="AlphaFoldDB" id="A0A871R9Y7"/>
<dbReference type="InterPro" id="IPR009668">
    <property type="entry name" value="RNA_pol-assoc_fac_A49-like"/>
</dbReference>
<accession>A0A871R9Y7</accession>
<evidence type="ECO:0000313" key="7">
    <source>
        <dbReference type="Proteomes" id="UP000663131"/>
    </source>
</evidence>
<dbReference type="KEGG" id="bbrx:BRETT_002872"/>
<dbReference type="RefSeq" id="XP_041139182.1">
    <property type="nucleotide sequence ID" value="XM_041281391.1"/>
</dbReference>
<evidence type="ECO:0000256" key="2">
    <source>
        <dbReference type="ARBA" id="ARBA00009430"/>
    </source>
</evidence>
<evidence type="ECO:0008006" key="8">
    <source>
        <dbReference type="Google" id="ProtNLM"/>
    </source>
</evidence>